<protein>
    <submittedName>
        <fullName evidence="1">Uncharacterized protein</fullName>
    </submittedName>
</protein>
<dbReference type="EMBL" id="JAHRHJ020000009">
    <property type="protein sequence ID" value="KAH9303439.1"/>
    <property type="molecule type" value="Genomic_DNA"/>
</dbReference>
<organism evidence="1 2">
    <name type="scientific">Taxus chinensis</name>
    <name type="common">Chinese yew</name>
    <name type="synonym">Taxus wallichiana var. chinensis</name>
    <dbReference type="NCBI Taxonomy" id="29808"/>
    <lineage>
        <taxon>Eukaryota</taxon>
        <taxon>Viridiplantae</taxon>
        <taxon>Streptophyta</taxon>
        <taxon>Embryophyta</taxon>
        <taxon>Tracheophyta</taxon>
        <taxon>Spermatophyta</taxon>
        <taxon>Pinopsida</taxon>
        <taxon>Pinidae</taxon>
        <taxon>Conifers II</taxon>
        <taxon>Cupressales</taxon>
        <taxon>Taxaceae</taxon>
        <taxon>Taxus</taxon>
    </lineage>
</organism>
<keyword evidence="2" id="KW-1185">Reference proteome</keyword>
<feature type="non-terminal residue" evidence="1">
    <location>
        <position position="1"/>
    </location>
</feature>
<reference evidence="1 2" key="1">
    <citation type="journal article" date="2021" name="Nat. Plants">
        <title>The Taxus genome provides insights into paclitaxel biosynthesis.</title>
        <authorList>
            <person name="Xiong X."/>
            <person name="Gou J."/>
            <person name="Liao Q."/>
            <person name="Li Y."/>
            <person name="Zhou Q."/>
            <person name="Bi G."/>
            <person name="Li C."/>
            <person name="Du R."/>
            <person name="Wang X."/>
            <person name="Sun T."/>
            <person name="Guo L."/>
            <person name="Liang H."/>
            <person name="Lu P."/>
            <person name="Wu Y."/>
            <person name="Zhang Z."/>
            <person name="Ro D.K."/>
            <person name="Shang Y."/>
            <person name="Huang S."/>
            <person name="Yan J."/>
        </authorList>
    </citation>
    <scope>NUCLEOTIDE SEQUENCE [LARGE SCALE GENOMIC DNA]</scope>
    <source>
        <strain evidence="1">Ta-2019</strain>
    </source>
</reference>
<dbReference type="Proteomes" id="UP000824469">
    <property type="component" value="Unassembled WGS sequence"/>
</dbReference>
<comment type="caution">
    <text evidence="1">The sequence shown here is derived from an EMBL/GenBank/DDBJ whole genome shotgun (WGS) entry which is preliminary data.</text>
</comment>
<sequence length="72" mass="8352">ILAKVDNITQFSDELIEQEDIVPLVVNGIQHHIEELSNIRVETLNGIKENLKIKRNWVDDTLDDIDLKLEDM</sequence>
<evidence type="ECO:0000313" key="1">
    <source>
        <dbReference type="EMBL" id="KAH9303439.1"/>
    </source>
</evidence>
<name>A0AA38CWD4_TAXCH</name>
<feature type="non-terminal residue" evidence="1">
    <location>
        <position position="72"/>
    </location>
</feature>
<accession>A0AA38CWD4</accession>
<gene>
    <name evidence="1" type="ORF">KI387_015022</name>
</gene>
<dbReference type="AlphaFoldDB" id="A0AA38CWD4"/>
<proteinExistence type="predicted"/>
<evidence type="ECO:0000313" key="2">
    <source>
        <dbReference type="Proteomes" id="UP000824469"/>
    </source>
</evidence>